<dbReference type="Pfam" id="PF13356">
    <property type="entry name" value="Arm-DNA-bind_3"/>
    <property type="match status" value="1"/>
</dbReference>
<dbReference type="Proteomes" id="UP000005952">
    <property type="component" value="Chromosome"/>
</dbReference>
<dbReference type="EMBL" id="CP005587">
    <property type="protein sequence ID" value="AGK59906.1"/>
    <property type="molecule type" value="Genomic_DNA"/>
</dbReference>
<keyword evidence="4" id="KW-0233">DNA recombination</keyword>
<keyword evidence="2" id="KW-0229">DNA integration</keyword>
<name>N0BHI7_9HYPH</name>
<dbReference type="PANTHER" id="PTHR30629:SF2">
    <property type="entry name" value="PROPHAGE INTEGRASE INTS-RELATED"/>
    <property type="match status" value="1"/>
</dbReference>
<evidence type="ECO:0000313" key="8">
    <source>
        <dbReference type="EMBL" id="AGK59906.1"/>
    </source>
</evidence>
<dbReference type="GO" id="GO:0015074">
    <property type="term" value="P:DNA integration"/>
    <property type="evidence" value="ECO:0007669"/>
    <property type="project" value="UniProtKB-KW"/>
</dbReference>
<feature type="domain" description="Tyr recombinase" evidence="6">
    <location>
        <begin position="198"/>
        <end position="401"/>
    </location>
</feature>
<evidence type="ECO:0000259" key="7">
    <source>
        <dbReference type="PROSITE" id="PS51900"/>
    </source>
</evidence>
<dbReference type="Pfam" id="PF22022">
    <property type="entry name" value="Phage_int_M"/>
    <property type="match status" value="1"/>
</dbReference>
<dbReference type="PANTHER" id="PTHR30629">
    <property type="entry name" value="PROPHAGE INTEGRASE"/>
    <property type="match status" value="1"/>
</dbReference>
<dbReference type="STRING" id="670307.HYPDE_41188"/>
<evidence type="ECO:0000259" key="6">
    <source>
        <dbReference type="PROSITE" id="PS51898"/>
    </source>
</evidence>
<sequence length="421" mass="47306">MPFNSQAVEKAGTRDGKQTEWRIDGVRGLTLIVTEGGVATYAYRYQVKQGKKRKFRTIKLGRRDAITLHDARKACEEHRREVEKGTDVALERTLKAQEFTLRELFEERKAKEDRRAASTMKGYEEILKADVFPTLGDIPAADIKPEQIVGVLAAIEERSKSLAHRARSALGSTYRFGLKRRLVKLNPTAGLGFIHVSKPRKRVLKDKEIRAIWNGLSACVEVSERMALLLKFCLLTGQREAECAGAQLSEFKLGTANPRWVIPANRMKRKERDQYVPLNSEAVAVIEAAKKLGTRGGYLFPADTDKIKLIEDESGKIARKKPRTPHINRESMSRAMARLTSKLKINDAHGHDFRKALTTWIRENGHSKDVSDLILHHASGSVTGSHYDFAVLDGPVRKALQAWATHVTTPRQSAEIRKLTA</sequence>
<dbReference type="PROSITE" id="PS51900">
    <property type="entry name" value="CB"/>
    <property type="match status" value="1"/>
</dbReference>
<reference evidence="8 9" key="1">
    <citation type="journal article" date="2013" name="Genome Announc.">
        <title>Genome sequences for three denitrifying bacterial strains isolated from a uranium- and nitrate-contaminated subsurface environment.</title>
        <authorList>
            <person name="Venkatramanan R."/>
            <person name="Prakash O."/>
            <person name="Woyke T."/>
            <person name="Chain P."/>
            <person name="Goodwin L.A."/>
            <person name="Watson D."/>
            <person name="Brooks S."/>
            <person name="Kostka J.E."/>
            <person name="Green S.J."/>
        </authorList>
    </citation>
    <scope>NUCLEOTIDE SEQUENCE [LARGE SCALE GENOMIC DNA]</scope>
    <source>
        <strain evidence="8 9">1NES1</strain>
    </source>
</reference>
<dbReference type="PROSITE" id="PS51898">
    <property type="entry name" value="TYR_RECOMBINASE"/>
    <property type="match status" value="1"/>
</dbReference>
<dbReference type="InterPro" id="IPR025166">
    <property type="entry name" value="Integrase_DNA_bind_dom"/>
</dbReference>
<dbReference type="GO" id="GO:0003677">
    <property type="term" value="F:DNA binding"/>
    <property type="evidence" value="ECO:0007669"/>
    <property type="project" value="UniProtKB-UniRule"/>
</dbReference>
<dbReference type="AlphaFoldDB" id="N0BHI7"/>
<dbReference type="Gene3D" id="3.30.160.390">
    <property type="entry name" value="Integrase, DNA-binding domain"/>
    <property type="match status" value="1"/>
</dbReference>
<dbReference type="InterPro" id="IPR038488">
    <property type="entry name" value="Integrase_DNA-bd_sf"/>
</dbReference>
<evidence type="ECO:0000256" key="4">
    <source>
        <dbReference type="ARBA" id="ARBA00023172"/>
    </source>
</evidence>
<proteinExistence type="inferred from homology"/>
<evidence type="ECO:0000256" key="3">
    <source>
        <dbReference type="ARBA" id="ARBA00023125"/>
    </source>
</evidence>
<dbReference type="InterPro" id="IPR050808">
    <property type="entry name" value="Phage_Integrase"/>
</dbReference>
<dbReference type="InterPro" id="IPR044068">
    <property type="entry name" value="CB"/>
</dbReference>
<comment type="similarity">
    <text evidence="1">Belongs to the 'phage' integrase family.</text>
</comment>
<dbReference type="InterPro" id="IPR011010">
    <property type="entry name" value="DNA_brk_join_enz"/>
</dbReference>
<dbReference type="eggNOG" id="COG0582">
    <property type="taxonomic scope" value="Bacteria"/>
</dbReference>
<dbReference type="Gene3D" id="1.10.443.10">
    <property type="entry name" value="Intergrase catalytic core"/>
    <property type="match status" value="1"/>
</dbReference>
<dbReference type="GO" id="GO:0006310">
    <property type="term" value="P:DNA recombination"/>
    <property type="evidence" value="ECO:0007669"/>
    <property type="project" value="UniProtKB-KW"/>
</dbReference>
<feature type="domain" description="Core-binding (CB)" evidence="7">
    <location>
        <begin position="96"/>
        <end position="178"/>
    </location>
</feature>
<dbReference type="Gene3D" id="1.10.150.130">
    <property type="match status" value="1"/>
</dbReference>
<organism evidence="8 9">
    <name type="scientific">Hyphomicrobium denitrificans 1NES1</name>
    <dbReference type="NCBI Taxonomy" id="670307"/>
    <lineage>
        <taxon>Bacteria</taxon>
        <taxon>Pseudomonadati</taxon>
        <taxon>Pseudomonadota</taxon>
        <taxon>Alphaproteobacteria</taxon>
        <taxon>Hyphomicrobiales</taxon>
        <taxon>Hyphomicrobiaceae</taxon>
        <taxon>Hyphomicrobium</taxon>
    </lineage>
</organism>
<protein>
    <submittedName>
        <fullName evidence="8">Phage integrase</fullName>
    </submittedName>
</protein>
<accession>N0BHI7</accession>
<evidence type="ECO:0000256" key="5">
    <source>
        <dbReference type="PROSITE-ProRule" id="PRU01248"/>
    </source>
</evidence>
<dbReference type="InterPro" id="IPR053876">
    <property type="entry name" value="Phage_int_M"/>
</dbReference>
<evidence type="ECO:0000313" key="9">
    <source>
        <dbReference type="Proteomes" id="UP000005952"/>
    </source>
</evidence>
<gene>
    <name evidence="8" type="ORF">HYPDE_41188</name>
</gene>
<dbReference type="InterPro" id="IPR013762">
    <property type="entry name" value="Integrase-like_cat_sf"/>
</dbReference>
<dbReference type="InterPro" id="IPR010998">
    <property type="entry name" value="Integrase_recombinase_N"/>
</dbReference>
<dbReference type="HOGENOM" id="CLU_027562_0_0_5"/>
<keyword evidence="3 5" id="KW-0238">DNA-binding</keyword>
<dbReference type="KEGG" id="hdt:HYPDE_41188"/>
<dbReference type="Pfam" id="PF00589">
    <property type="entry name" value="Phage_integrase"/>
    <property type="match status" value="1"/>
</dbReference>
<evidence type="ECO:0000256" key="1">
    <source>
        <dbReference type="ARBA" id="ARBA00008857"/>
    </source>
</evidence>
<evidence type="ECO:0000256" key="2">
    <source>
        <dbReference type="ARBA" id="ARBA00022908"/>
    </source>
</evidence>
<dbReference type="InterPro" id="IPR002104">
    <property type="entry name" value="Integrase_catalytic"/>
</dbReference>
<dbReference type="SUPFAM" id="SSF56349">
    <property type="entry name" value="DNA breaking-rejoining enzymes"/>
    <property type="match status" value="1"/>
</dbReference>
<keyword evidence="9" id="KW-1185">Reference proteome</keyword>